<evidence type="ECO:0000259" key="3">
    <source>
        <dbReference type="Pfam" id="PF00534"/>
    </source>
</evidence>
<reference evidence="4 5" key="1">
    <citation type="submission" date="2020-06" db="EMBL/GenBank/DDBJ databases">
        <title>Taxonomy, biology and ecology of Rhodococcus bacteria occurring in California pistachio and other woody hosts as revealed by genome sequence analyses.</title>
        <authorList>
            <person name="Gai Y."/>
            <person name="Riely B."/>
        </authorList>
    </citation>
    <scope>NUCLEOTIDE SEQUENCE [LARGE SCALE GENOMIC DNA]</scope>
    <source>
        <strain evidence="4 5">BP-281</strain>
    </source>
</reference>
<gene>
    <name evidence="4" type="ORF">HQ603_16390</name>
</gene>
<name>A0ABS7P7E8_9NOCA</name>
<keyword evidence="1" id="KW-0328">Glycosyltransferase</keyword>
<keyword evidence="5" id="KW-1185">Reference proteome</keyword>
<evidence type="ECO:0000256" key="1">
    <source>
        <dbReference type="ARBA" id="ARBA00022676"/>
    </source>
</evidence>
<dbReference type="Proteomes" id="UP000825228">
    <property type="component" value="Unassembled WGS sequence"/>
</dbReference>
<dbReference type="EMBL" id="JABUBU010000023">
    <property type="protein sequence ID" value="MBY6368329.1"/>
    <property type="molecule type" value="Genomic_DNA"/>
</dbReference>
<dbReference type="InterPro" id="IPR001296">
    <property type="entry name" value="Glyco_trans_1"/>
</dbReference>
<accession>A0ABS7P7E8</accession>
<proteinExistence type="predicted"/>
<keyword evidence="2" id="KW-0808">Transferase</keyword>
<evidence type="ECO:0000256" key="2">
    <source>
        <dbReference type="ARBA" id="ARBA00022679"/>
    </source>
</evidence>
<dbReference type="SUPFAM" id="SSF53756">
    <property type="entry name" value="UDP-Glycosyltransferase/glycogen phosphorylase"/>
    <property type="match status" value="1"/>
</dbReference>
<dbReference type="CDD" id="cd03801">
    <property type="entry name" value="GT4_PimA-like"/>
    <property type="match status" value="1"/>
</dbReference>
<evidence type="ECO:0000313" key="4">
    <source>
        <dbReference type="EMBL" id="MBY6368329.1"/>
    </source>
</evidence>
<dbReference type="Pfam" id="PF00534">
    <property type="entry name" value="Glycos_transf_1"/>
    <property type="match status" value="1"/>
</dbReference>
<dbReference type="PANTHER" id="PTHR12526">
    <property type="entry name" value="GLYCOSYLTRANSFERASE"/>
    <property type="match status" value="1"/>
</dbReference>
<dbReference type="Gene3D" id="3.40.50.2000">
    <property type="entry name" value="Glycogen Phosphorylase B"/>
    <property type="match status" value="2"/>
</dbReference>
<protein>
    <submittedName>
        <fullName evidence="4">Glycosyltransferase family 4 protein</fullName>
    </submittedName>
</protein>
<dbReference type="PANTHER" id="PTHR12526:SF510">
    <property type="entry name" value="D-INOSITOL 3-PHOSPHATE GLYCOSYLTRANSFERASE"/>
    <property type="match status" value="1"/>
</dbReference>
<feature type="domain" description="Glycosyl transferase family 1" evidence="3">
    <location>
        <begin position="213"/>
        <end position="370"/>
    </location>
</feature>
<sequence>MVVPDLGSGRCRGRRHGVPAAAEAVVRAPVILVAHTANVSGAEKMLLAVLGEARRANRPVTVLCPPGALADTLPAEVRHVSIPDLGLGGQGGVARVAAAGRMLARWATAARVLRRIARPATDGTRPVVVVNSLFALPAARLAGRGGGLPGGVSWLVHDAVPGGRQRAVARLGLPGIDRVVACTEAAAAPVRALGADVRVVPYGVRWPVTDFRGARHNPPVVGMLALLTPWKGHRVLLDAVARLDGVIVELAGGSFSGDQAYVDELRTRAARPDLAGRVRFLGHVDPDTVMAGWDVVVSSSVLPEAGPLSVLEAMAHGLPVVASAHGGPTEFLTDGAGVLVPPGDADALAREIAALLADDERRATIGGRARAAVADRHDVATTLPHLLDALTAVSR</sequence>
<comment type="caution">
    <text evidence="4">The sequence shown here is derived from an EMBL/GenBank/DDBJ whole genome shotgun (WGS) entry which is preliminary data.</text>
</comment>
<organism evidence="4 5">
    <name type="scientific">Rhodococcoides corynebacterioides</name>
    <dbReference type="NCBI Taxonomy" id="53972"/>
    <lineage>
        <taxon>Bacteria</taxon>
        <taxon>Bacillati</taxon>
        <taxon>Actinomycetota</taxon>
        <taxon>Actinomycetes</taxon>
        <taxon>Mycobacteriales</taxon>
        <taxon>Nocardiaceae</taxon>
        <taxon>Rhodococcoides</taxon>
    </lineage>
</organism>
<evidence type="ECO:0000313" key="5">
    <source>
        <dbReference type="Proteomes" id="UP000825228"/>
    </source>
</evidence>